<gene>
    <name evidence="2" type="ORF">SSLN_LOCUS14934</name>
</gene>
<dbReference type="OrthoDB" id="775972at2759"/>
<keyword evidence="1" id="KW-0472">Membrane</keyword>
<organism evidence="4">
    <name type="scientific">Schistocephalus solidus</name>
    <name type="common">Tapeworm</name>
    <dbReference type="NCBI Taxonomy" id="70667"/>
    <lineage>
        <taxon>Eukaryota</taxon>
        <taxon>Metazoa</taxon>
        <taxon>Spiralia</taxon>
        <taxon>Lophotrochozoa</taxon>
        <taxon>Platyhelminthes</taxon>
        <taxon>Cestoda</taxon>
        <taxon>Eucestoda</taxon>
        <taxon>Diphyllobothriidea</taxon>
        <taxon>Diphyllobothriidae</taxon>
        <taxon>Schistocephalus</taxon>
    </lineage>
</organism>
<reference evidence="2 3" key="2">
    <citation type="submission" date="2018-11" db="EMBL/GenBank/DDBJ databases">
        <authorList>
            <consortium name="Pathogen Informatics"/>
        </authorList>
    </citation>
    <scope>NUCLEOTIDE SEQUENCE [LARGE SCALE GENOMIC DNA]</scope>
    <source>
        <strain evidence="2 3">NST_G2</strain>
    </source>
</reference>
<name>A0A183TEN6_SCHSO</name>
<evidence type="ECO:0000313" key="2">
    <source>
        <dbReference type="EMBL" id="VDM01320.1"/>
    </source>
</evidence>
<protein>
    <submittedName>
        <fullName evidence="2 4">Uncharacterized protein</fullName>
    </submittedName>
</protein>
<keyword evidence="1" id="KW-1133">Transmembrane helix</keyword>
<evidence type="ECO:0000313" key="4">
    <source>
        <dbReference type="WBParaSite" id="SSLN_0001549401-mRNA-1"/>
    </source>
</evidence>
<dbReference type="Proteomes" id="UP000275846">
    <property type="component" value="Unassembled WGS sequence"/>
</dbReference>
<proteinExistence type="predicted"/>
<dbReference type="WBParaSite" id="SSLN_0001549401-mRNA-1">
    <property type="protein sequence ID" value="SSLN_0001549401-mRNA-1"/>
    <property type="gene ID" value="SSLN_0001549401"/>
</dbReference>
<evidence type="ECO:0000256" key="1">
    <source>
        <dbReference type="SAM" id="Phobius"/>
    </source>
</evidence>
<sequence>MQLTKPNVNLAALADRRYLNLGLFLQAINTSGTRSLDISIQCVFSWVFVVANIHCAILGADFLAAFDLMVDYNHCRLHDKTIKLAL</sequence>
<dbReference type="AlphaFoldDB" id="A0A183TEN6"/>
<keyword evidence="3" id="KW-1185">Reference proteome</keyword>
<feature type="transmembrane region" description="Helical" evidence="1">
    <location>
        <begin position="43"/>
        <end position="66"/>
    </location>
</feature>
<evidence type="ECO:0000313" key="3">
    <source>
        <dbReference type="Proteomes" id="UP000275846"/>
    </source>
</evidence>
<accession>A0A183TEN6</accession>
<keyword evidence="1" id="KW-0812">Transmembrane</keyword>
<reference evidence="4" key="1">
    <citation type="submission" date="2016-06" db="UniProtKB">
        <authorList>
            <consortium name="WormBaseParasite"/>
        </authorList>
    </citation>
    <scope>IDENTIFICATION</scope>
</reference>
<dbReference type="EMBL" id="UYSU01039451">
    <property type="protein sequence ID" value="VDM01320.1"/>
    <property type="molecule type" value="Genomic_DNA"/>
</dbReference>